<dbReference type="EMBL" id="MFEH01000002">
    <property type="protein sequence ID" value="OGE74053.1"/>
    <property type="molecule type" value="Genomic_DNA"/>
</dbReference>
<dbReference type="InterPro" id="IPR013785">
    <property type="entry name" value="Aldolase_TIM"/>
</dbReference>
<dbReference type="GO" id="GO:0016829">
    <property type="term" value="F:lyase activity"/>
    <property type="evidence" value="ECO:0007669"/>
    <property type="project" value="UniProtKB-KW"/>
</dbReference>
<evidence type="ECO:0000313" key="6">
    <source>
        <dbReference type="EMBL" id="OGE74053.1"/>
    </source>
</evidence>
<dbReference type="AlphaFoldDB" id="A0A1F5N8Y8"/>
<comment type="caution">
    <text evidence="6">The sequence shown here is derived from an EMBL/GenBank/DDBJ whole genome shotgun (WGS) entry which is preliminary data.</text>
</comment>
<proteinExistence type="inferred from homology"/>
<keyword evidence="5" id="KW-0119">Carbohydrate metabolism</keyword>
<evidence type="ECO:0008006" key="8">
    <source>
        <dbReference type="Google" id="ProtNLM"/>
    </source>
</evidence>
<accession>A0A1F5N8Y8</accession>
<evidence type="ECO:0000256" key="1">
    <source>
        <dbReference type="ARBA" id="ARBA00004761"/>
    </source>
</evidence>
<dbReference type="InterPro" id="IPR000887">
    <property type="entry name" value="Aldlse_KDPG_KHG"/>
</dbReference>
<evidence type="ECO:0000256" key="4">
    <source>
        <dbReference type="ARBA" id="ARBA00023239"/>
    </source>
</evidence>
<dbReference type="SUPFAM" id="SSF51569">
    <property type="entry name" value="Aldolase"/>
    <property type="match status" value="1"/>
</dbReference>
<protein>
    <recommendedName>
        <fullName evidence="8">2-dehydro-3-deoxyphosphogluconate aldolase</fullName>
    </recommendedName>
</protein>
<evidence type="ECO:0000313" key="7">
    <source>
        <dbReference type="Proteomes" id="UP000177610"/>
    </source>
</evidence>
<dbReference type="CDD" id="cd00452">
    <property type="entry name" value="KDPG_aldolase"/>
    <property type="match status" value="1"/>
</dbReference>
<evidence type="ECO:0000256" key="3">
    <source>
        <dbReference type="ARBA" id="ARBA00011233"/>
    </source>
</evidence>
<evidence type="ECO:0000256" key="5">
    <source>
        <dbReference type="ARBA" id="ARBA00023277"/>
    </source>
</evidence>
<sequence length="215" mass="23457">MTTVEKLRNSTAAARIREQKALIVHRKIAAKTILELGEKLSSAGFTIREFTMDSPHAMGAIRYWDRYQDLLIGAGTVETPEQVYEAVHAGASYVVTYWNNHKVIEAALKREIIVIPGCKTPTEIREAWHTGATFIKLYPGGFDNGAELEEFVHGPLSHVQFVVAGGVTRHNAGQLLKRGAAAVAFGATEFLENGIESADQIIHEAAVNISLPHAA</sequence>
<dbReference type="Pfam" id="PF01081">
    <property type="entry name" value="Aldolase"/>
    <property type="match status" value="1"/>
</dbReference>
<dbReference type="Gene3D" id="3.20.20.70">
    <property type="entry name" value="Aldolase class I"/>
    <property type="match status" value="1"/>
</dbReference>
<dbReference type="PANTHER" id="PTHR30246">
    <property type="entry name" value="2-KETO-3-DEOXY-6-PHOSPHOGLUCONATE ALDOLASE"/>
    <property type="match status" value="1"/>
</dbReference>
<organism evidence="6 7">
    <name type="scientific">Candidatus Doudnabacteria bacterium RIFCSPHIGHO2_01_FULL_41_86</name>
    <dbReference type="NCBI Taxonomy" id="1817821"/>
    <lineage>
        <taxon>Bacteria</taxon>
        <taxon>Candidatus Doudnaibacteriota</taxon>
    </lineage>
</organism>
<comment type="similarity">
    <text evidence="2">Belongs to the KHG/KDPG aldolase family.</text>
</comment>
<keyword evidence="4" id="KW-0456">Lyase</keyword>
<dbReference type="STRING" id="1817821.A2717_00780"/>
<dbReference type="Proteomes" id="UP000177610">
    <property type="component" value="Unassembled WGS sequence"/>
</dbReference>
<reference evidence="6 7" key="1">
    <citation type="journal article" date="2016" name="Nat. Commun.">
        <title>Thousands of microbial genomes shed light on interconnected biogeochemical processes in an aquifer system.</title>
        <authorList>
            <person name="Anantharaman K."/>
            <person name="Brown C.T."/>
            <person name="Hug L.A."/>
            <person name="Sharon I."/>
            <person name="Castelle C.J."/>
            <person name="Probst A.J."/>
            <person name="Thomas B.C."/>
            <person name="Singh A."/>
            <person name="Wilkins M.J."/>
            <person name="Karaoz U."/>
            <person name="Brodie E.L."/>
            <person name="Williams K.H."/>
            <person name="Hubbard S.S."/>
            <person name="Banfield J.F."/>
        </authorList>
    </citation>
    <scope>NUCLEOTIDE SEQUENCE [LARGE SCALE GENOMIC DNA]</scope>
</reference>
<evidence type="ECO:0000256" key="2">
    <source>
        <dbReference type="ARBA" id="ARBA00006906"/>
    </source>
</evidence>
<comment type="subunit">
    <text evidence="3">Homotrimer.</text>
</comment>
<comment type="pathway">
    <text evidence="1">Carbohydrate acid metabolism.</text>
</comment>
<gene>
    <name evidence="6" type="ORF">A2717_00780</name>
</gene>
<dbReference type="PANTHER" id="PTHR30246:SF1">
    <property type="entry name" value="2-DEHYDRO-3-DEOXY-6-PHOSPHOGALACTONATE ALDOLASE-RELATED"/>
    <property type="match status" value="1"/>
</dbReference>
<name>A0A1F5N8Y8_9BACT</name>